<feature type="domain" description="Carbohydrate-binding" evidence="2">
    <location>
        <begin position="11"/>
        <end position="181"/>
    </location>
</feature>
<dbReference type="GO" id="GO:0016052">
    <property type="term" value="P:carbohydrate catabolic process"/>
    <property type="evidence" value="ECO:0007669"/>
    <property type="project" value="InterPro"/>
</dbReference>
<evidence type="ECO:0000259" key="2">
    <source>
        <dbReference type="Pfam" id="PF06452"/>
    </source>
</evidence>
<reference evidence="3" key="1">
    <citation type="submission" date="2019-08" db="EMBL/GenBank/DDBJ databases">
        <authorList>
            <person name="Kucharzyk K."/>
            <person name="Murdoch R.W."/>
            <person name="Higgins S."/>
            <person name="Loffler F."/>
        </authorList>
    </citation>
    <scope>NUCLEOTIDE SEQUENCE</scope>
</reference>
<dbReference type="InterPro" id="IPR010502">
    <property type="entry name" value="Carb-bd_dom_fam9"/>
</dbReference>
<dbReference type="GO" id="GO:0030246">
    <property type="term" value="F:carbohydrate binding"/>
    <property type="evidence" value="ECO:0007669"/>
    <property type="project" value="InterPro"/>
</dbReference>
<organism evidence="3">
    <name type="scientific">bioreactor metagenome</name>
    <dbReference type="NCBI Taxonomy" id="1076179"/>
    <lineage>
        <taxon>unclassified sequences</taxon>
        <taxon>metagenomes</taxon>
        <taxon>ecological metagenomes</taxon>
    </lineage>
</organism>
<proteinExistence type="predicted"/>
<feature type="region of interest" description="Disordered" evidence="1">
    <location>
        <begin position="180"/>
        <end position="206"/>
    </location>
</feature>
<dbReference type="AlphaFoldDB" id="A0A645CHG0"/>
<dbReference type="Pfam" id="PF06452">
    <property type="entry name" value="CBM9_1"/>
    <property type="match status" value="1"/>
</dbReference>
<sequence>MFEANDFNLYSWASNPKTATGKLRTLWDSKYFYILAEITTDPNFDFTASQSTVWERDSLGVFVDYSYKRDENYKYSLANGDIYEYLNIQADGKYYGTYGTSSVKPEDYPEILISSEKNATGYVMEIAIPLSKPGLKIGEKVGFDVNICEADSGKRVGVTAWNANATDMWQYSNVLGTITLGGSNAPKEEPKEEPETDDNTTSPTTGDFTALMVAAVLASAGSALIISKKKVK</sequence>
<accession>A0A645CHG0</accession>
<evidence type="ECO:0000313" key="3">
    <source>
        <dbReference type="EMBL" id="MPM76383.1"/>
    </source>
</evidence>
<name>A0A645CHG0_9ZZZZ</name>
<dbReference type="EMBL" id="VSSQ01027244">
    <property type="protein sequence ID" value="MPM76383.1"/>
    <property type="molecule type" value="Genomic_DNA"/>
</dbReference>
<evidence type="ECO:0000256" key="1">
    <source>
        <dbReference type="SAM" id="MobiDB-lite"/>
    </source>
</evidence>
<comment type="caution">
    <text evidence="3">The sequence shown here is derived from an EMBL/GenBank/DDBJ whole genome shotgun (WGS) entry which is preliminary data.</text>
</comment>
<dbReference type="SUPFAM" id="SSF49344">
    <property type="entry name" value="CBD9-like"/>
    <property type="match status" value="1"/>
</dbReference>
<dbReference type="Gene3D" id="2.60.40.1190">
    <property type="match status" value="1"/>
</dbReference>
<protein>
    <recommendedName>
        <fullName evidence="2">Carbohydrate-binding domain-containing protein</fullName>
    </recommendedName>
</protein>
<gene>
    <name evidence="3" type="ORF">SDC9_123381</name>
</gene>
<dbReference type="GO" id="GO:0004553">
    <property type="term" value="F:hydrolase activity, hydrolyzing O-glycosyl compounds"/>
    <property type="evidence" value="ECO:0007669"/>
    <property type="project" value="InterPro"/>
</dbReference>